<dbReference type="InterPro" id="IPR036634">
    <property type="entry name" value="PRD_sf"/>
</dbReference>
<dbReference type="InterPro" id="IPR050661">
    <property type="entry name" value="BglG_antiterminators"/>
</dbReference>
<gene>
    <name evidence="5" type="ORF">H8712_12405</name>
</gene>
<dbReference type="EMBL" id="JACRTP010000005">
    <property type="protein sequence ID" value="MBC8629399.1"/>
    <property type="molecule type" value="Genomic_DNA"/>
</dbReference>
<dbReference type="InterPro" id="IPR036650">
    <property type="entry name" value="CAT_RNA-bd_dom_sf"/>
</dbReference>
<dbReference type="SUPFAM" id="SSF63520">
    <property type="entry name" value="PTS-regulatory domain, PRD"/>
    <property type="match status" value="2"/>
</dbReference>
<name>A0ABR7PDA0_9FIRM</name>
<proteinExistence type="predicted"/>
<feature type="domain" description="PRD" evidence="4">
    <location>
        <begin position="67"/>
        <end position="171"/>
    </location>
</feature>
<dbReference type="InterPro" id="IPR004341">
    <property type="entry name" value="CAT_RNA-bd_dom"/>
</dbReference>
<dbReference type="Pfam" id="PF03123">
    <property type="entry name" value="CAT_RBD"/>
    <property type="match status" value="1"/>
</dbReference>
<reference evidence="5 6" key="1">
    <citation type="submission" date="2020-08" db="EMBL/GenBank/DDBJ databases">
        <title>Genome public.</title>
        <authorList>
            <person name="Liu C."/>
            <person name="Sun Q."/>
        </authorList>
    </citation>
    <scope>NUCLEOTIDE SEQUENCE [LARGE SCALE GENOMIC DNA]</scope>
    <source>
        <strain evidence="5 6">3_YM_SP_D4_24.mj</strain>
    </source>
</reference>
<dbReference type="Gene3D" id="2.30.24.10">
    <property type="entry name" value="CAT RNA-binding domain"/>
    <property type="match status" value="1"/>
</dbReference>
<dbReference type="SUPFAM" id="SSF50151">
    <property type="entry name" value="SacY-like RNA-binding domain"/>
    <property type="match status" value="1"/>
</dbReference>
<dbReference type="InterPro" id="IPR011608">
    <property type="entry name" value="PRD"/>
</dbReference>
<evidence type="ECO:0000256" key="1">
    <source>
        <dbReference type="ARBA" id="ARBA00022737"/>
    </source>
</evidence>
<dbReference type="PANTHER" id="PTHR30185">
    <property type="entry name" value="CRYPTIC BETA-GLUCOSIDE BGL OPERON ANTITERMINATOR"/>
    <property type="match status" value="1"/>
</dbReference>
<evidence type="ECO:0000256" key="3">
    <source>
        <dbReference type="ARBA" id="ARBA00023163"/>
    </source>
</evidence>
<dbReference type="SMART" id="SM01061">
    <property type="entry name" value="CAT_RBD"/>
    <property type="match status" value="1"/>
</dbReference>
<keyword evidence="2" id="KW-0805">Transcription regulation</keyword>
<evidence type="ECO:0000256" key="2">
    <source>
        <dbReference type="ARBA" id="ARBA00023015"/>
    </source>
</evidence>
<keyword evidence="3" id="KW-0804">Transcription</keyword>
<dbReference type="PANTHER" id="PTHR30185:SF18">
    <property type="entry name" value="TRANSCRIPTIONAL REGULATOR MTLR"/>
    <property type="match status" value="1"/>
</dbReference>
<protein>
    <submittedName>
        <fullName evidence="5">PRD domain-containing protein</fullName>
    </submittedName>
</protein>
<keyword evidence="1" id="KW-0677">Repeat</keyword>
<evidence type="ECO:0000313" key="6">
    <source>
        <dbReference type="Proteomes" id="UP000661649"/>
    </source>
</evidence>
<evidence type="ECO:0000259" key="4">
    <source>
        <dbReference type="PROSITE" id="PS51372"/>
    </source>
</evidence>
<sequence length="274" mass="31382">MYRICKVLNHNGVIALDMKDNKEYVLLGKGVGFGKKVGERMEQPEECTVYSLQETSSRGAASELARSIEPEYLEMANQILNLAREQFGTIDQSILFPMADHIEFAVKRMQKGEQISNPLTQDIKTLFYGEFKVALALKERLKKEKGIDVQDDEIGYVALHIHSALEKESVAVSMQMARAVRECISLIEAQRKIHIDVMSLSYNRLMNHIKFMVARALNKESLKVNMNDYVEHNFPQSYELARIVCDHLSKALRVQLEEIEIGYLAMHIERVSME</sequence>
<evidence type="ECO:0000313" key="5">
    <source>
        <dbReference type="EMBL" id="MBC8629399.1"/>
    </source>
</evidence>
<dbReference type="Gene3D" id="1.10.1790.10">
    <property type="entry name" value="PRD domain"/>
    <property type="match status" value="2"/>
</dbReference>
<accession>A0ABR7PDA0</accession>
<keyword evidence="6" id="KW-1185">Reference proteome</keyword>
<dbReference type="RefSeq" id="WP_022304025.1">
    <property type="nucleotide sequence ID" value="NZ_DAWEED010000063.1"/>
</dbReference>
<feature type="domain" description="PRD" evidence="4">
    <location>
        <begin position="172"/>
        <end position="274"/>
    </location>
</feature>
<dbReference type="Proteomes" id="UP000661649">
    <property type="component" value="Unassembled WGS sequence"/>
</dbReference>
<dbReference type="PROSITE" id="PS51372">
    <property type="entry name" value="PRD_2"/>
    <property type="match status" value="2"/>
</dbReference>
<dbReference type="Pfam" id="PF00874">
    <property type="entry name" value="PRD"/>
    <property type="match status" value="2"/>
</dbReference>
<comment type="caution">
    <text evidence="5">The sequence shown here is derived from an EMBL/GenBank/DDBJ whole genome shotgun (WGS) entry which is preliminary data.</text>
</comment>
<organism evidence="5 6">
    <name type="scientific">Blautia stercoris</name>
    <dbReference type="NCBI Taxonomy" id="871664"/>
    <lineage>
        <taxon>Bacteria</taxon>
        <taxon>Bacillati</taxon>
        <taxon>Bacillota</taxon>
        <taxon>Clostridia</taxon>
        <taxon>Lachnospirales</taxon>
        <taxon>Lachnospiraceae</taxon>
        <taxon>Blautia</taxon>
    </lineage>
</organism>